<reference evidence="1 2" key="1">
    <citation type="submission" date="2018-06" db="EMBL/GenBank/DDBJ databases">
        <authorList>
            <consortium name="Pathogen Informatics"/>
            <person name="Doyle S."/>
        </authorList>
    </citation>
    <scope>NUCLEOTIDE SEQUENCE [LARGE SCALE GENOMIC DNA]</scope>
    <source>
        <strain evidence="1 2">NCTC9140</strain>
    </source>
</reference>
<dbReference type="GO" id="GO:0016301">
    <property type="term" value="F:kinase activity"/>
    <property type="evidence" value="ECO:0007669"/>
    <property type="project" value="UniProtKB-KW"/>
</dbReference>
<keyword evidence="1" id="KW-0418">Kinase</keyword>
<dbReference type="NCBIfam" id="NF040662">
    <property type="entry name" value="attach_TipJ_rel"/>
    <property type="match status" value="1"/>
</dbReference>
<keyword evidence="1" id="KW-0808">Transferase</keyword>
<protein>
    <submittedName>
        <fullName evidence="1">Kinase</fullName>
    </submittedName>
</protein>
<name>A0A377TGE5_KLEPN</name>
<organism evidence="1 2">
    <name type="scientific">Klebsiella pneumoniae</name>
    <dbReference type="NCBI Taxonomy" id="573"/>
    <lineage>
        <taxon>Bacteria</taxon>
        <taxon>Pseudomonadati</taxon>
        <taxon>Pseudomonadota</taxon>
        <taxon>Gammaproteobacteria</taxon>
        <taxon>Enterobacterales</taxon>
        <taxon>Enterobacteriaceae</taxon>
        <taxon>Klebsiella/Raoultella group</taxon>
        <taxon>Klebsiella</taxon>
        <taxon>Klebsiella pneumoniae complex</taxon>
    </lineage>
</organism>
<sequence>MVSGLQSVFDLSSPGLVEVRCRRRNEQGSNNARDSMFWQALRGRLLSRPTSYAGISTIGITVETGGQLAAQSDKRVSVVATRNYDGGGDRTISGAFLHLARSLGYRDDQIDIAALSTLEATYWTPRGEYFDHQASSDSTSAKDIFDKIAEAGMGYFLLSDGLLSVGREGVKSWTGIITPQDTVEEMQTSFRVPSEDDLMAWM</sequence>
<proteinExistence type="predicted"/>
<dbReference type="AlphaFoldDB" id="A0A377TGE5"/>
<gene>
    <name evidence="1" type="ORF">NCTC9140_00369</name>
</gene>
<dbReference type="Proteomes" id="UP000254938">
    <property type="component" value="Unassembled WGS sequence"/>
</dbReference>
<dbReference type="EMBL" id="UGKQ01000006">
    <property type="protein sequence ID" value="STS78735.1"/>
    <property type="molecule type" value="Genomic_DNA"/>
</dbReference>
<evidence type="ECO:0000313" key="1">
    <source>
        <dbReference type="EMBL" id="STS78735.1"/>
    </source>
</evidence>
<accession>A0A377TGE5</accession>
<evidence type="ECO:0000313" key="2">
    <source>
        <dbReference type="Proteomes" id="UP000254938"/>
    </source>
</evidence>